<accession>A0A5B7KLF8</accession>
<evidence type="ECO:0000313" key="3">
    <source>
        <dbReference type="EMBL" id="MPD05485.1"/>
    </source>
</evidence>
<feature type="compositionally biased region" description="Low complexity" evidence="1">
    <location>
        <begin position="152"/>
        <end position="162"/>
    </location>
</feature>
<evidence type="ECO:0000313" key="4">
    <source>
        <dbReference type="Proteomes" id="UP000324222"/>
    </source>
</evidence>
<gene>
    <name evidence="3" type="ORF">E2C01_101231</name>
</gene>
<dbReference type="OrthoDB" id="6071166at2759"/>
<keyword evidence="2" id="KW-0812">Transmembrane</keyword>
<keyword evidence="4" id="KW-1185">Reference proteome</keyword>
<evidence type="ECO:0000256" key="2">
    <source>
        <dbReference type="SAM" id="Phobius"/>
    </source>
</evidence>
<sequence>MGVVIGFVVGVFLLVGAGLLIYVRRLRKKKSSPHVLKGPLSDSPSVAYDLKSLRMATSYSGVSGLGGGTPYGAVPVPDEEGSLYHEPYKNFSASEYSVATIGRHLSDFSKEGLAAASPQGGGVGGVGGEYAVPILSTPPPPFNTAATTPITAPAPFTHPTTPNSAAPALYR</sequence>
<reference evidence="3 4" key="1">
    <citation type="submission" date="2019-05" db="EMBL/GenBank/DDBJ databases">
        <title>Another draft genome of Portunus trituberculatus and its Hox gene families provides insights of decapod evolution.</title>
        <authorList>
            <person name="Jeong J.-H."/>
            <person name="Song I."/>
            <person name="Kim S."/>
            <person name="Choi T."/>
            <person name="Kim D."/>
            <person name="Ryu S."/>
            <person name="Kim W."/>
        </authorList>
    </citation>
    <scope>NUCLEOTIDE SEQUENCE [LARGE SCALE GENOMIC DNA]</scope>
    <source>
        <tissue evidence="3">Muscle</tissue>
    </source>
</reference>
<keyword evidence="2" id="KW-0472">Membrane</keyword>
<keyword evidence="2" id="KW-1133">Transmembrane helix</keyword>
<comment type="caution">
    <text evidence="3">The sequence shown here is derived from an EMBL/GenBank/DDBJ whole genome shotgun (WGS) entry which is preliminary data.</text>
</comment>
<feature type="region of interest" description="Disordered" evidence="1">
    <location>
        <begin position="152"/>
        <end position="171"/>
    </location>
</feature>
<name>A0A5B7KLF8_PORTR</name>
<dbReference type="EMBL" id="VSRR010146251">
    <property type="protein sequence ID" value="MPD05485.1"/>
    <property type="molecule type" value="Genomic_DNA"/>
</dbReference>
<dbReference type="AlphaFoldDB" id="A0A5B7KLF8"/>
<evidence type="ECO:0000256" key="1">
    <source>
        <dbReference type="SAM" id="MobiDB-lite"/>
    </source>
</evidence>
<organism evidence="3 4">
    <name type="scientific">Portunus trituberculatus</name>
    <name type="common">Swimming crab</name>
    <name type="synonym">Neptunus trituberculatus</name>
    <dbReference type="NCBI Taxonomy" id="210409"/>
    <lineage>
        <taxon>Eukaryota</taxon>
        <taxon>Metazoa</taxon>
        <taxon>Ecdysozoa</taxon>
        <taxon>Arthropoda</taxon>
        <taxon>Crustacea</taxon>
        <taxon>Multicrustacea</taxon>
        <taxon>Malacostraca</taxon>
        <taxon>Eumalacostraca</taxon>
        <taxon>Eucarida</taxon>
        <taxon>Decapoda</taxon>
        <taxon>Pleocyemata</taxon>
        <taxon>Brachyura</taxon>
        <taxon>Eubrachyura</taxon>
        <taxon>Portunoidea</taxon>
        <taxon>Portunidae</taxon>
        <taxon>Portuninae</taxon>
        <taxon>Portunus</taxon>
    </lineage>
</organism>
<dbReference type="Proteomes" id="UP000324222">
    <property type="component" value="Unassembled WGS sequence"/>
</dbReference>
<protein>
    <submittedName>
        <fullName evidence="3">Uncharacterized protein</fullName>
    </submittedName>
</protein>
<proteinExistence type="predicted"/>
<feature type="transmembrane region" description="Helical" evidence="2">
    <location>
        <begin position="6"/>
        <end position="23"/>
    </location>
</feature>